<dbReference type="InParanoid" id="A0A1X7VKM2"/>
<dbReference type="PROSITE" id="PS50994">
    <property type="entry name" value="INTEGRASE"/>
    <property type="match status" value="1"/>
</dbReference>
<dbReference type="PANTHER" id="PTHR37984:SF5">
    <property type="entry name" value="PROTEIN NYNRIN-LIKE"/>
    <property type="match status" value="1"/>
</dbReference>
<feature type="domain" description="Integrase catalytic" evidence="2">
    <location>
        <begin position="1"/>
        <end position="86"/>
    </location>
</feature>
<feature type="region of interest" description="Disordered" evidence="1">
    <location>
        <begin position="207"/>
        <end position="243"/>
    </location>
</feature>
<proteinExistence type="predicted"/>
<dbReference type="AlphaFoldDB" id="A0A1X7VKM2"/>
<dbReference type="Pfam" id="PF00665">
    <property type="entry name" value="rve"/>
    <property type="match status" value="1"/>
</dbReference>
<evidence type="ECO:0000256" key="1">
    <source>
        <dbReference type="SAM" id="MobiDB-lite"/>
    </source>
</evidence>
<dbReference type="PANTHER" id="PTHR37984">
    <property type="entry name" value="PROTEIN CBG26694"/>
    <property type="match status" value="1"/>
</dbReference>
<protein>
    <recommendedName>
        <fullName evidence="2">Integrase catalytic domain-containing protein</fullName>
    </recommendedName>
</protein>
<dbReference type="InterPro" id="IPR012337">
    <property type="entry name" value="RNaseH-like_sf"/>
</dbReference>
<dbReference type="GO" id="GO:0003676">
    <property type="term" value="F:nucleic acid binding"/>
    <property type="evidence" value="ECO:0007669"/>
    <property type="project" value="InterPro"/>
</dbReference>
<dbReference type="OrthoDB" id="775972at2759"/>
<dbReference type="InterPro" id="IPR001584">
    <property type="entry name" value="Integrase_cat-core"/>
</dbReference>
<dbReference type="InterPro" id="IPR050951">
    <property type="entry name" value="Retrovirus_Pol_polyprotein"/>
</dbReference>
<evidence type="ECO:0000259" key="2">
    <source>
        <dbReference type="PROSITE" id="PS50994"/>
    </source>
</evidence>
<organism evidence="3">
    <name type="scientific">Amphimedon queenslandica</name>
    <name type="common">Sponge</name>
    <dbReference type="NCBI Taxonomy" id="400682"/>
    <lineage>
        <taxon>Eukaryota</taxon>
        <taxon>Metazoa</taxon>
        <taxon>Porifera</taxon>
        <taxon>Demospongiae</taxon>
        <taxon>Heteroscleromorpha</taxon>
        <taxon>Haplosclerida</taxon>
        <taxon>Niphatidae</taxon>
        <taxon>Amphimedon</taxon>
    </lineage>
</organism>
<dbReference type="Gene3D" id="3.30.420.10">
    <property type="entry name" value="Ribonuclease H-like superfamily/Ribonuclease H"/>
    <property type="match status" value="1"/>
</dbReference>
<dbReference type="InterPro" id="IPR036397">
    <property type="entry name" value="RNaseH_sf"/>
</dbReference>
<evidence type="ECO:0000313" key="3">
    <source>
        <dbReference type="EnsemblMetazoa" id="Aqu2.1.40592_001"/>
    </source>
</evidence>
<dbReference type="eggNOG" id="KOG0017">
    <property type="taxonomic scope" value="Eukaryota"/>
</dbReference>
<sequence>MFLIIVDAYSKWLEVCIVPSTSSEATIIALRPIFATHGIPDKLVLDNGTGFTGTEFNSFLKDLGCHHICTAPYHPSSIGLAERAFRPSNLTSTGLSPPAELLMGRKVRNKLDLLHPDISHCLTQQQQNWSNSGQASACRKFKNGDTLFARNYRGPVSYIVKTTDGIEFRRHVDQLRYRSPHCEPPEPDDADLNDDWVSYLLSPIIVDDQPRPPPPPPNLPQPLPAARRSTRPRQPVDQHGPYLSSLEGRNVVELLFLII</sequence>
<reference evidence="3" key="1">
    <citation type="submission" date="2017-05" db="UniProtKB">
        <authorList>
            <consortium name="EnsemblMetazoa"/>
        </authorList>
    </citation>
    <scope>IDENTIFICATION</scope>
</reference>
<dbReference type="SUPFAM" id="SSF53098">
    <property type="entry name" value="Ribonuclease H-like"/>
    <property type="match status" value="1"/>
</dbReference>
<dbReference type="GO" id="GO:0015074">
    <property type="term" value="P:DNA integration"/>
    <property type="evidence" value="ECO:0007669"/>
    <property type="project" value="InterPro"/>
</dbReference>
<dbReference type="EnsemblMetazoa" id="Aqu2.1.40592_001">
    <property type="protein sequence ID" value="Aqu2.1.40592_001"/>
    <property type="gene ID" value="Aqu2.1.40592"/>
</dbReference>
<feature type="compositionally biased region" description="Pro residues" evidence="1">
    <location>
        <begin position="211"/>
        <end position="223"/>
    </location>
</feature>
<accession>A0A1X7VKM2</accession>
<dbReference type="OMA" id="ENITCHK"/>
<name>A0A1X7VKM2_AMPQE</name>